<dbReference type="PRINTS" id="PR01220">
    <property type="entry name" value="HISBINDING"/>
</dbReference>
<dbReference type="InterPro" id="IPR002970">
    <property type="entry name" value="Tick_his-bd"/>
</dbReference>
<dbReference type="SUPFAM" id="SSF50814">
    <property type="entry name" value="Lipocalins"/>
    <property type="match status" value="1"/>
</dbReference>
<dbReference type="InterPro" id="IPR012674">
    <property type="entry name" value="Calycin"/>
</dbReference>
<protein>
    <submittedName>
        <fullName evidence="2">Putative group vi salivary lipocalin</fullName>
    </submittedName>
</protein>
<dbReference type="Gene3D" id="2.40.128.20">
    <property type="match status" value="1"/>
</dbReference>
<evidence type="ECO:0000256" key="1">
    <source>
        <dbReference type="SAM" id="SignalP"/>
    </source>
</evidence>
<accession>L7LRG1</accession>
<dbReference type="GO" id="GO:0030682">
    <property type="term" value="P:symbiont-mediated perturbation of host defenses"/>
    <property type="evidence" value="ECO:0007669"/>
    <property type="project" value="InterPro"/>
</dbReference>
<reference evidence="2" key="2">
    <citation type="journal article" date="2015" name="J. Proteomics">
        <title>Sexual differences in the sialomes of the zebra tick, Rhipicephalus pulchellus.</title>
        <authorList>
            <person name="Tan A.W."/>
            <person name="Francischetti I.M."/>
            <person name="Slovak M."/>
            <person name="Kini R.M."/>
            <person name="Ribeiro J.M."/>
        </authorList>
    </citation>
    <scope>NUCLEOTIDE SEQUENCE</scope>
    <source>
        <tissue evidence="2">Salivary gland</tissue>
    </source>
</reference>
<dbReference type="Pfam" id="PF02098">
    <property type="entry name" value="His_binding"/>
    <property type="match status" value="1"/>
</dbReference>
<keyword evidence="1" id="KW-0732">Signal</keyword>
<name>L7LRG1_RHIPC</name>
<feature type="chain" id="PRO_5003981149" evidence="1">
    <location>
        <begin position="18"/>
        <end position="202"/>
    </location>
</feature>
<organism evidence="2">
    <name type="scientific">Rhipicephalus pulchellus</name>
    <name type="common">Yellow backed tick</name>
    <name type="synonym">Dermacentor pulchellus</name>
    <dbReference type="NCBI Taxonomy" id="72859"/>
    <lineage>
        <taxon>Eukaryota</taxon>
        <taxon>Metazoa</taxon>
        <taxon>Ecdysozoa</taxon>
        <taxon>Arthropoda</taxon>
        <taxon>Chelicerata</taxon>
        <taxon>Arachnida</taxon>
        <taxon>Acari</taxon>
        <taxon>Parasitiformes</taxon>
        <taxon>Ixodida</taxon>
        <taxon>Ixodoidea</taxon>
        <taxon>Ixodidae</taxon>
        <taxon>Rhipicephalinae</taxon>
        <taxon>Rhipicephalus</taxon>
        <taxon>Rhipicephalus</taxon>
    </lineage>
</organism>
<proteinExistence type="evidence at transcript level"/>
<feature type="signal peptide" evidence="1">
    <location>
        <begin position="1"/>
        <end position="17"/>
    </location>
</feature>
<sequence>MKLLVLILALGVVFCQAEEEKNHGWADEKKFGRYQNASESLQRYARSTYYLTNATYNSDTVWGEDFKCLYMRPNKSYSNSERVEVTITYRNGGNTTRRTSNETLTAVIMYNYTKKNAIKFQTHGKDAKAFNDALVYTDGQYCNIFYTANTSSDGKVKGGYELWVMEAAVNYIPPFCELLFAALAEGMPTYIIWSRSCDNKLH</sequence>
<dbReference type="EMBL" id="GACK01010917">
    <property type="protein sequence ID" value="JAA54117.1"/>
    <property type="molecule type" value="mRNA"/>
</dbReference>
<evidence type="ECO:0000313" key="2">
    <source>
        <dbReference type="EMBL" id="JAA54117.1"/>
    </source>
</evidence>
<dbReference type="AlphaFoldDB" id="L7LRG1"/>
<dbReference type="GO" id="GO:0043176">
    <property type="term" value="F:amine binding"/>
    <property type="evidence" value="ECO:0007669"/>
    <property type="project" value="InterPro"/>
</dbReference>
<reference evidence="2" key="1">
    <citation type="submission" date="2012-11" db="EMBL/GenBank/DDBJ databases">
        <authorList>
            <person name="Lucero-Rivera Y.E."/>
            <person name="Tovar-Ramirez D."/>
        </authorList>
    </citation>
    <scope>NUCLEOTIDE SEQUENCE</scope>
    <source>
        <tissue evidence="2">Salivary gland</tissue>
    </source>
</reference>